<keyword evidence="4" id="KW-1185">Reference proteome</keyword>
<keyword evidence="1" id="KW-1133">Transmembrane helix</keyword>
<dbReference type="SMART" id="SM00267">
    <property type="entry name" value="GGDEF"/>
    <property type="match status" value="1"/>
</dbReference>
<feature type="transmembrane region" description="Helical" evidence="1">
    <location>
        <begin position="159"/>
        <end position="180"/>
    </location>
</feature>
<evidence type="ECO:0000313" key="4">
    <source>
        <dbReference type="Proteomes" id="UP001597231"/>
    </source>
</evidence>
<dbReference type="SUPFAM" id="SSF55073">
    <property type="entry name" value="Nucleotide cyclase"/>
    <property type="match status" value="1"/>
</dbReference>
<dbReference type="RefSeq" id="WP_336823824.1">
    <property type="nucleotide sequence ID" value="NZ_JBHTLT010000047.1"/>
</dbReference>
<dbReference type="InterPro" id="IPR043128">
    <property type="entry name" value="Rev_trsase/Diguanyl_cyclase"/>
</dbReference>
<dbReference type="Proteomes" id="UP001597231">
    <property type="component" value="Unassembled WGS sequence"/>
</dbReference>
<keyword evidence="1" id="KW-0812">Transmembrane</keyword>
<feature type="transmembrane region" description="Helical" evidence="1">
    <location>
        <begin position="42"/>
        <end position="61"/>
    </location>
</feature>
<dbReference type="CDD" id="cd01949">
    <property type="entry name" value="GGDEF"/>
    <property type="match status" value="1"/>
</dbReference>
<feature type="transmembrane region" description="Helical" evidence="1">
    <location>
        <begin position="73"/>
        <end position="95"/>
    </location>
</feature>
<dbReference type="PROSITE" id="PS50887">
    <property type="entry name" value="GGDEF"/>
    <property type="match status" value="1"/>
</dbReference>
<sequence length="347" mass="39806">MFKNVNSINDLKRITYLFILPGLLVAAISTLLLQVATRNYSLQFYCTIIFMLFYITLWILAYKRHPFVLFEKFLIVIIGCYYVVTILFEVLLNYQTGENDALSIFTIWYPLFMMYIFMVLPRKSALFASIVVVALPFIPSVLLYGGLHDGFRDSLLQFYVASIIYIVILFVAQSIINSYIEIKAVEKQFYVDQLTQVGNRHQIDIWLKDLLHETVKLGEVSVVFFDIDFFKRVNDQFGHQAGDEVLKAVAQIVRQQLSAEQHIGRWGGEEFIVLLKEPECIAYEIAEKLRLAIAAHDFPYVGQVTASFGVTSNMEGDTAGTILLRVDKRLYLSKEKGRNRVTGKIVT</sequence>
<accession>A0ABW3TYN8</accession>
<dbReference type="EMBL" id="JBHTLT010000047">
    <property type="protein sequence ID" value="MFD1205532.1"/>
    <property type="molecule type" value="Genomic_DNA"/>
</dbReference>
<organism evidence="3 4">
    <name type="scientific">Sporosarcina contaminans</name>
    <dbReference type="NCBI Taxonomy" id="633403"/>
    <lineage>
        <taxon>Bacteria</taxon>
        <taxon>Bacillati</taxon>
        <taxon>Bacillota</taxon>
        <taxon>Bacilli</taxon>
        <taxon>Bacillales</taxon>
        <taxon>Caryophanaceae</taxon>
        <taxon>Sporosarcina</taxon>
    </lineage>
</organism>
<gene>
    <name evidence="3" type="ORF">ACFQ38_10520</name>
</gene>
<dbReference type="Gene3D" id="3.30.70.270">
    <property type="match status" value="1"/>
</dbReference>
<dbReference type="InterPro" id="IPR000160">
    <property type="entry name" value="GGDEF_dom"/>
</dbReference>
<protein>
    <submittedName>
        <fullName evidence="3">GGDEF domain-containing protein</fullName>
    </submittedName>
</protein>
<proteinExistence type="predicted"/>
<evidence type="ECO:0000256" key="1">
    <source>
        <dbReference type="SAM" id="Phobius"/>
    </source>
</evidence>
<evidence type="ECO:0000259" key="2">
    <source>
        <dbReference type="PROSITE" id="PS50887"/>
    </source>
</evidence>
<feature type="transmembrane region" description="Helical" evidence="1">
    <location>
        <begin position="16"/>
        <end position="36"/>
    </location>
</feature>
<keyword evidence="1" id="KW-0472">Membrane</keyword>
<dbReference type="InterPro" id="IPR050469">
    <property type="entry name" value="Diguanylate_Cyclase"/>
</dbReference>
<reference evidence="4" key="1">
    <citation type="journal article" date="2019" name="Int. J. Syst. Evol. Microbiol.">
        <title>The Global Catalogue of Microorganisms (GCM) 10K type strain sequencing project: providing services to taxonomists for standard genome sequencing and annotation.</title>
        <authorList>
            <consortium name="The Broad Institute Genomics Platform"/>
            <consortium name="The Broad Institute Genome Sequencing Center for Infectious Disease"/>
            <person name="Wu L."/>
            <person name="Ma J."/>
        </authorList>
    </citation>
    <scope>NUCLEOTIDE SEQUENCE [LARGE SCALE GENOMIC DNA]</scope>
    <source>
        <strain evidence="4">CCUG 53915</strain>
    </source>
</reference>
<dbReference type="PANTHER" id="PTHR45138">
    <property type="entry name" value="REGULATORY COMPONENTS OF SENSORY TRANSDUCTION SYSTEM"/>
    <property type="match status" value="1"/>
</dbReference>
<feature type="transmembrane region" description="Helical" evidence="1">
    <location>
        <begin position="127"/>
        <end position="147"/>
    </location>
</feature>
<comment type="caution">
    <text evidence="3">The sequence shown here is derived from an EMBL/GenBank/DDBJ whole genome shotgun (WGS) entry which is preliminary data.</text>
</comment>
<name>A0ABW3TYN8_9BACL</name>
<dbReference type="InterPro" id="IPR029787">
    <property type="entry name" value="Nucleotide_cyclase"/>
</dbReference>
<evidence type="ECO:0000313" key="3">
    <source>
        <dbReference type="EMBL" id="MFD1205532.1"/>
    </source>
</evidence>
<dbReference type="NCBIfam" id="TIGR00254">
    <property type="entry name" value="GGDEF"/>
    <property type="match status" value="1"/>
</dbReference>
<dbReference type="Pfam" id="PF00990">
    <property type="entry name" value="GGDEF"/>
    <property type="match status" value="1"/>
</dbReference>
<feature type="domain" description="GGDEF" evidence="2">
    <location>
        <begin position="218"/>
        <end position="346"/>
    </location>
</feature>
<feature type="transmembrane region" description="Helical" evidence="1">
    <location>
        <begin position="101"/>
        <end position="120"/>
    </location>
</feature>
<dbReference type="PANTHER" id="PTHR45138:SF9">
    <property type="entry name" value="DIGUANYLATE CYCLASE DGCM-RELATED"/>
    <property type="match status" value="1"/>
</dbReference>